<keyword evidence="3" id="KW-1133">Transmembrane helix</keyword>
<dbReference type="Pfam" id="PF00486">
    <property type="entry name" value="Trans_reg_C"/>
    <property type="match status" value="1"/>
</dbReference>
<gene>
    <name evidence="5" type="ORF">KAJ71_10735</name>
</gene>
<dbReference type="InterPro" id="IPR036388">
    <property type="entry name" value="WH-like_DNA-bd_sf"/>
</dbReference>
<keyword evidence="3" id="KW-0812">Transmembrane</keyword>
<keyword evidence="1 2" id="KW-0238">DNA-binding</keyword>
<evidence type="ECO:0000259" key="4">
    <source>
        <dbReference type="PROSITE" id="PS51755"/>
    </source>
</evidence>
<dbReference type="PROSITE" id="PS51755">
    <property type="entry name" value="OMPR_PHOB"/>
    <property type="match status" value="1"/>
</dbReference>
<name>A0ABT0KCK2_9GAMM</name>
<dbReference type="SMART" id="SM00862">
    <property type="entry name" value="Trans_reg_C"/>
    <property type="match status" value="1"/>
</dbReference>
<evidence type="ECO:0000256" key="1">
    <source>
        <dbReference type="ARBA" id="ARBA00023125"/>
    </source>
</evidence>
<dbReference type="EMBL" id="JAGQDC010000007">
    <property type="protein sequence ID" value="MCL1029494.1"/>
    <property type="molecule type" value="Genomic_DNA"/>
</dbReference>
<dbReference type="Gene3D" id="1.10.10.10">
    <property type="entry name" value="Winged helix-like DNA-binding domain superfamily/Winged helix DNA-binding domain"/>
    <property type="match status" value="1"/>
</dbReference>
<dbReference type="InterPro" id="IPR016032">
    <property type="entry name" value="Sig_transdc_resp-reg_C-effctor"/>
</dbReference>
<dbReference type="RefSeq" id="WP_248945710.1">
    <property type="nucleotide sequence ID" value="NZ_CBCSGY010000008.1"/>
</dbReference>
<protein>
    <submittedName>
        <fullName evidence="5">Winged helix-turn-helix domain-containing protein</fullName>
    </submittedName>
</protein>
<evidence type="ECO:0000256" key="2">
    <source>
        <dbReference type="PROSITE-ProRule" id="PRU01091"/>
    </source>
</evidence>
<evidence type="ECO:0000313" key="6">
    <source>
        <dbReference type="Proteomes" id="UP001165275"/>
    </source>
</evidence>
<feature type="DNA-binding region" description="OmpR/PhoB-type" evidence="2">
    <location>
        <begin position="3"/>
        <end position="107"/>
    </location>
</feature>
<accession>A0ABT0KCK2</accession>
<evidence type="ECO:0000256" key="3">
    <source>
        <dbReference type="SAM" id="Phobius"/>
    </source>
</evidence>
<proteinExistence type="predicted"/>
<comment type="caution">
    <text evidence="5">The sequence shown here is derived from an EMBL/GenBank/DDBJ whole genome shotgun (WGS) entry which is preliminary data.</text>
</comment>
<organism evidence="5 6">
    <name type="scientific">Serratia silvae</name>
    <dbReference type="NCBI Taxonomy" id="2824122"/>
    <lineage>
        <taxon>Bacteria</taxon>
        <taxon>Pseudomonadati</taxon>
        <taxon>Pseudomonadota</taxon>
        <taxon>Gammaproteobacteria</taxon>
        <taxon>Enterobacterales</taxon>
        <taxon>Yersiniaceae</taxon>
        <taxon>Serratia</taxon>
    </lineage>
</organism>
<sequence length="215" mass="24313">MTKSQYLIEGDVLFCPNSVGFYHQELQEEIVTISSSAARLFSFLIKNKGEIVEREVLLQRVWDDYGLQASNNNLNQCLSTLRRIIKNMGIDKNIIETIPKVGLRIANDVAIEEISINQCKPESPCKSKKNSLNKVKITYVLIALVIILAVTTAVHIFHIYQHYYQSDVNYTAMMRNTVVCGVTTDPSRGNMPKFSSFVNTGSHLLKRELISSLKL</sequence>
<feature type="domain" description="OmpR/PhoB-type" evidence="4">
    <location>
        <begin position="3"/>
        <end position="107"/>
    </location>
</feature>
<dbReference type="SUPFAM" id="SSF46894">
    <property type="entry name" value="C-terminal effector domain of the bipartite response regulators"/>
    <property type="match status" value="1"/>
</dbReference>
<evidence type="ECO:0000313" key="5">
    <source>
        <dbReference type="EMBL" id="MCL1029494.1"/>
    </source>
</evidence>
<keyword evidence="3" id="KW-0472">Membrane</keyword>
<dbReference type="Proteomes" id="UP001165275">
    <property type="component" value="Unassembled WGS sequence"/>
</dbReference>
<reference evidence="5" key="1">
    <citation type="submission" date="2021-04" db="EMBL/GenBank/DDBJ databases">
        <title>Genome sequence of Serratia sp. arafor3.</title>
        <authorList>
            <person name="Besaury L."/>
        </authorList>
    </citation>
    <scope>NUCLEOTIDE SEQUENCE</scope>
    <source>
        <strain evidence="5">Arafor3</strain>
    </source>
</reference>
<feature type="transmembrane region" description="Helical" evidence="3">
    <location>
        <begin position="137"/>
        <end position="160"/>
    </location>
</feature>
<dbReference type="InterPro" id="IPR001867">
    <property type="entry name" value="OmpR/PhoB-type_DNA-bd"/>
</dbReference>
<dbReference type="CDD" id="cd00383">
    <property type="entry name" value="trans_reg_C"/>
    <property type="match status" value="1"/>
</dbReference>
<keyword evidence="6" id="KW-1185">Reference proteome</keyword>